<organism evidence="7 8">
    <name type="scientific">Shewanella xiamenensis</name>
    <dbReference type="NCBI Taxonomy" id="332186"/>
    <lineage>
        <taxon>Bacteria</taxon>
        <taxon>Pseudomonadati</taxon>
        <taxon>Pseudomonadota</taxon>
        <taxon>Gammaproteobacteria</taxon>
        <taxon>Alteromonadales</taxon>
        <taxon>Shewanellaceae</taxon>
        <taxon>Shewanella</taxon>
    </lineage>
</organism>
<feature type="region of interest" description="Disordered" evidence="5">
    <location>
        <begin position="1"/>
        <end position="21"/>
    </location>
</feature>
<keyword evidence="3" id="KW-0238">DNA-binding</keyword>
<keyword evidence="7" id="KW-0540">Nuclease</keyword>
<evidence type="ECO:0000256" key="2">
    <source>
        <dbReference type="ARBA" id="ARBA00022747"/>
    </source>
</evidence>
<evidence type="ECO:0000259" key="6">
    <source>
        <dbReference type="Pfam" id="PF01420"/>
    </source>
</evidence>
<comment type="similarity">
    <text evidence="1">Belongs to the type-I restriction system S methylase family.</text>
</comment>
<dbReference type="Gene3D" id="1.10.287.1120">
    <property type="entry name" value="Bipartite methylase S protein"/>
    <property type="match status" value="1"/>
</dbReference>
<feature type="domain" description="Type I restriction modification DNA specificity" evidence="6">
    <location>
        <begin position="245"/>
        <end position="416"/>
    </location>
</feature>
<evidence type="ECO:0000256" key="4">
    <source>
        <dbReference type="SAM" id="Coils"/>
    </source>
</evidence>
<dbReference type="GO" id="GO:0004519">
    <property type="term" value="F:endonuclease activity"/>
    <property type="evidence" value="ECO:0007669"/>
    <property type="project" value="UniProtKB-KW"/>
</dbReference>
<name>A0AAE4TPG2_9GAMM</name>
<keyword evidence="4" id="KW-0175">Coiled coil</keyword>
<feature type="compositionally biased region" description="Polar residues" evidence="5">
    <location>
        <begin position="1"/>
        <end position="17"/>
    </location>
</feature>
<evidence type="ECO:0000256" key="5">
    <source>
        <dbReference type="SAM" id="MobiDB-lite"/>
    </source>
</evidence>
<dbReference type="GO" id="GO:0003677">
    <property type="term" value="F:DNA binding"/>
    <property type="evidence" value="ECO:0007669"/>
    <property type="project" value="UniProtKB-KW"/>
</dbReference>
<comment type="caution">
    <text evidence="7">The sequence shown here is derived from an EMBL/GenBank/DDBJ whole genome shotgun (WGS) entry which is preliminary data.</text>
</comment>
<feature type="domain" description="Type I restriction modification DNA specificity" evidence="6">
    <location>
        <begin position="30"/>
        <end position="205"/>
    </location>
</feature>
<protein>
    <submittedName>
        <fullName evidence="7">Restriction endonuclease subunit S</fullName>
    </submittedName>
</protein>
<dbReference type="Gene3D" id="3.90.220.20">
    <property type="entry name" value="DNA methylase specificity domains"/>
    <property type="match status" value="2"/>
</dbReference>
<dbReference type="RefSeq" id="WP_317520495.1">
    <property type="nucleotide sequence ID" value="NZ_JASGOQ010000001.1"/>
</dbReference>
<dbReference type="Pfam" id="PF01420">
    <property type="entry name" value="Methylase_S"/>
    <property type="match status" value="2"/>
</dbReference>
<dbReference type="CDD" id="cd17286">
    <property type="entry name" value="RMtype1_S_Lla161ORF747P_TRD1-CR1_like"/>
    <property type="match status" value="1"/>
</dbReference>
<keyword evidence="7" id="KW-0378">Hydrolase</keyword>
<accession>A0AAE4TPG2</accession>
<keyword evidence="7" id="KW-0255">Endonuclease</keyword>
<dbReference type="PANTHER" id="PTHR30408">
    <property type="entry name" value="TYPE-1 RESTRICTION ENZYME ECOKI SPECIFICITY PROTEIN"/>
    <property type="match status" value="1"/>
</dbReference>
<dbReference type="Proteomes" id="UP001187859">
    <property type="component" value="Unassembled WGS sequence"/>
</dbReference>
<dbReference type="SUPFAM" id="SSF116734">
    <property type="entry name" value="DNA methylase specificity domain"/>
    <property type="match status" value="2"/>
</dbReference>
<evidence type="ECO:0000256" key="1">
    <source>
        <dbReference type="ARBA" id="ARBA00010923"/>
    </source>
</evidence>
<sequence>MTVEQITEPNRSSTSTAPAGYKQTELGIIPEDWCVSPIGQTHILATGTTPPTANTANYGDRYLFVSPADLGEAKYVLKTEKRLSERGFKLARQYPSGSTLFTCIGSTIGKTGLSREILTSNQQINAIFPSNDSDPEFVYYAVTHIAPRVKALAGQQAVPLVNKSEFGETLYCYPSSKTEQTAIANALSDVDALIQELEKLIAKKQAIKTATMQQLLTGRTRLPQFAHHPNGRKKGYKPSEIGEIPEDWRVLKLIDIATFINGKPYEEFVVENGKYQLITLDSVSISGVLKNKHKTVNFVDGSLSKGDLVCVLSDIAHARLLGLCGLIEDDGQYVLNQRMGRIRFHVDFHSEFMRYLINSKQEFFRNRGQGSSQRHIYKQDVFELELALPEKSEQVSIATVLSEMDQQIRATEQRLSKTRQIKQGMMQELLTGKTRLVKPAGAA</sequence>
<gene>
    <name evidence="7" type="ORF">QM089_18095</name>
</gene>
<dbReference type="PANTHER" id="PTHR30408:SF12">
    <property type="entry name" value="TYPE I RESTRICTION ENZYME MJAVIII SPECIFICITY SUBUNIT"/>
    <property type="match status" value="1"/>
</dbReference>
<evidence type="ECO:0000313" key="7">
    <source>
        <dbReference type="EMBL" id="MDV5392110.1"/>
    </source>
</evidence>
<dbReference type="InterPro" id="IPR044946">
    <property type="entry name" value="Restrct_endonuc_typeI_TRD_sf"/>
</dbReference>
<dbReference type="GO" id="GO:0009307">
    <property type="term" value="P:DNA restriction-modification system"/>
    <property type="evidence" value="ECO:0007669"/>
    <property type="project" value="UniProtKB-KW"/>
</dbReference>
<feature type="coiled-coil region" evidence="4">
    <location>
        <begin position="183"/>
        <end position="210"/>
    </location>
</feature>
<evidence type="ECO:0000313" key="8">
    <source>
        <dbReference type="Proteomes" id="UP001187859"/>
    </source>
</evidence>
<reference evidence="7" key="1">
    <citation type="submission" date="2023-05" db="EMBL/GenBank/DDBJ databases">
        <title>Colonisation of extended spectrum b-lactamase- and carbapenemase-producing bacteria on hospital surfaces from low- and middle-income countries.</title>
        <authorList>
            <person name="Nieto-Rosado M."/>
            <person name="Sands K."/>
            <person name="Iregbu K."/>
            <person name="Zahra R."/>
            <person name="Mazarati J.B."/>
            <person name="Mehtar S."/>
            <person name="Barnards-Group B."/>
            <person name="Walsh T.R."/>
        </authorList>
    </citation>
    <scope>NUCLEOTIDE SEQUENCE</scope>
    <source>
        <strain evidence="7">PP-E493</strain>
    </source>
</reference>
<evidence type="ECO:0000256" key="3">
    <source>
        <dbReference type="ARBA" id="ARBA00023125"/>
    </source>
</evidence>
<dbReference type="InterPro" id="IPR052021">
    <property type="entry name" value="Type-I_RS_S_subunit"/>
</dbReference>
<dbReference type="InterPro" id="IPR000055">
    <property type="entry name" value="Restrct_endonuc_typeI_TRD"/>
</dbReference>
<dbReference type="EMBL" id="JASGOQ010000001">
    <property type="protein sequence ID" value="MDV5392110.1"/>
    <property type="molecule type" value="Genomic_DNA"/>
</dbReference>
<proteinExistence type="inferred from homology"/>
<dbReference type="AlphaFoldDB" id="A0AAE4TPG2"/>
<keyword evidence="2" id="KW-0680">Restriction system</keyword>